<keyword evidence="2" id="KW-0812">Transmembrane</keyword>
<feature type="coiled-coil region" evidence="1">
    <location>
        <begin position="219"/>
        <end position="253"/>
    </location>
</feature>
<dbReference type="KEGG" id="aqu:109580408"/>
<dbReference type="Proteomes" id="UP000007879">
    <property type="component" value="Unassembled WGS sequence"/>
</dbReference>
<evidence type="ECO:0000256" key="1">
    <source>
        <dbReference type="SAM" id="Coils"/>
    </source>
</evidence>
<organism evidence="3 4">
    <name type="scientific">Amphimedon queenslandica</name>
    <name type="common">Sponge</name>
    <dbReference type="NCBI Taxonomy" id="400682"/>
    <lineage>
        <taxon>Eukaryota</taxon>
        <taxon>Metazoa</taxon>
        <taxon>Porifera</taxon>
        <taxon>Demospongiae</taxon>
        <taxon>Heteroscleromorpha</taxon>
        <taxon>Haplosclerida</taxon>
        <taxon>Niphatidae</taxon>
        <taxon>Amphimedon</taxon>
    </lineage>
</organism>
<dbReference type="RefSeq" id="XP_019849053.1">
    <property type="nucleotide sequence ID" value="XM_019993494.1"/>
</dbReference>
<dbReference type="GeneID" id="109580408"/>
<evidence type="ECO:0000313" key="4">
    <source>
        <dbReference type="Proteomes" id="UP000007879"/>
    </source>
</evidence>
<protein>
    <submittedName>
        <fullName evidence="3">Uncharacterized protein</fullName>
    </submittedName>
</protein>
<dbReference type="AlphaFoldDB" id="A0AAN0IX80"/>
<dbReference type="Gene3D" id="1.10.287.950">
    <property type="entry name" value="Methyl-accepting chemotaxis protein"/>
    <property type="match status" value="1"/>
</dbReference>
<keyword evidence="2" id="KW-1133">Transmembrane helix</keyword>
<reference evidence="3" key="2">
    <citation type="submission" date="2024-06" db="UniProtKB">
        <authorList>
            <consortium name="EnsemblMetazoa"/>
        </authorList>
    </citation>
    <scope>IDENTIFICATION</scope>
</reference>
<dbReference type="SUPFAM" id="SSF90257">
    <property type="entry name" value="Myosin rod fragments"/>
    <property type="match status" value="1"/>
</dbReference>
<dbReference type="EnsemblMetazoa" id="XM_019993494.1">
    <property type="protein sequence ID" value="XP_019849053.1"/>
    <property type="gene ID" value="LOC109580408"/>
</dbReference>
<accession>A0AAN0IX80</accession>
<keyword evidence="2" id="KW-0472">Membrane</keyword>
<name>A0AAN0IX80_AMPQE</name>
<proteinExistence type="predicted"/>
<reference evidence="4" key="1">
    <citation type="journal article" date="2010" name="Nature">
        <title>The Amphimedon queenslandica genome and the evolution of animal complexity.</title>
        <authorList>
            <person name="Srivastava M."/>
            <person name="Simakov O."/>
            <person name="Chapman J."/>
            <person name="Fahey B."/>
            <person name="Gauthier M.E."/>
            <person name="Mitros T."/>
            <person name="Richards G.S."/>
            <person name="Conaco C."/>
            <person name="Dacre M."/>
            <person name="Hellsten U."/>
            <person name="Larroux C."/>
            <person name="Putnam N.H."/>
            <person name="Stanke M."/>
            <person name="Adamska M."/>
            <person name="Darling A."/>
            <person name="Degnan S.M."/>
            <person name="Oakley T.H."/>
            <person name="Plachetzki D.C."/>
            <person name="Zhai Y."/>
            <person name="Adamski M."/>
            <person name="Calcino A."/>
            <person name="Cummins S.F."/>
            <person name="Goodstein D.M."/>
            <person name="Harris C."/>
            <person name="Jackson D.J."/>
            <person name="Leys S.P."/>
            <person name="Shu S."/>
            <person name="Woodcroft B.J."/>
            <person name="Vervoort M."/>
            <person name="Kosik K.S."/>
            <person name="Manning G."/>
            <person name="Degnan B.M."/>
            <person name="Rokhsar D.S."/>
        </authorList>
    </citation>
    <scope>NUCLEOTIDE SEQUENCE [LARGE SCALE GENOMIC DNA]</scope>
</reference>
<evidence type="ECO:0000256" key="2">
    <source>
        <dbReference type="SAM" id="Phobius"/>
    </source>
</evidence>
<keyword evidence="1" id="KW-0175">Coiled coil</keyword>
<feature type="coiled-coil region" evidence="1">
    <location>
        <begin position="77"/>
        <end position="175"/>
    </location>
</feature>
<keyword evidence="4" id="KW-1185">Reference proteome</keyword>
<evidence type="ECO:0000313" key="3">
    <source>
        <dbReference type="EnsemblMetazoa" id="XP_019849053.1"/>
    </source>
</evidence>
<feature type="transmembrane region" description="Helical" evidence="2">
    <location>
        <begin position="20"/>
        <end position="41"/>
    </location>
</feature>
<sequence>MHLREIKIDLNDLVALVHYHYEMLIVLSILLGFTISLLLWVHLRSETKVPQEWFTNALAKSETQKRIKQLTKSWNKFQKKIQQLAKAQNKAQKKIKQLTKVRNKAQKRINQLTKARNKAHRKLKQLTKARNKAQKKIKQLTKALTENQKANQENQKEIERLNKALTENHKAYNESWEIIEQLNDAKTIALKEELQDERKSHASEKRKAILLTEQLRYAKSCYEGHLQEQTEEKEKMKKEIQLLKETINALEQEVEPQPKKCIQLQDAEVQENDVINNEPYAYQDTYSYDYSVTDFDSRIPYDSNNNDYSLDNVVT</sequence>